<sequence length="255" mass="28475">MHGIVLLIDHSDLSRIVYHALAKEFRIDVVIREARIPRSIFLKRRLKKLGWRTLAGQILFAAGLVPLLRREAIQRRAEIKQQYGMDESPIPAEYITDVLSVNDAQVITILQKLSPRVIVVNGTRILEEKVLQASDGVFLNTHVGITPLYRGVHGGYWAQASGDPEHFGVTIHKIDKGIDTGEIVAQASDSPSSSDNFSTYPLLQIALAIPILKQAIRNALDDKLETLSAPAGKSKLWTHPTLFQYLKHRIARGIR</sequence>
<evidence type="ECO:0000256" key="2">
    <source>
        <dbReference type="ARBA" id="ARBA00012254"/>
    </source>
</evidence>
<dbReference type="GO" id="GO:0005737">
    <property type="term" value="C:cytoplasm"/>
    <property type="evidence" value="ECO:0007669"/>
    <property type="project" value="TreeGrafter"/>
</dbReference>
<dbReference type="RefSeq" id="WP_014264692.1">
    <property type="nucleotide sequence ID" value="NC_016631.1"/>
</dbReference>
<dbReference type="InterPro" id="IPR002376">
    <property type="entry name" value="Formyl_transf_N"/>
</dbReference>
<evidence type="ECO:0000259" key="5">
    <source>
        <dbReference type="Pfam" id="PF00551"/>
    </source>
</evidence>
<dbReference type="InterPro" id="IPR036477">
    <property type="entry name" value="Formyl_transf_N_sf"/>
</dbReference>
<accession>G8P0W6</accession>
<dbReference type="PANTHER" id="PTHR43369">
    <property type="entry name" value="PHOSPHORIBOSYLGLYCINAMIDE FORMYLTRANSFERASE"/>
    <property type="match status" value="1"/>
</dbReference>
<evidence type="ECO:0000313" key="7">
    <source>
        <dbReference type="Proteomes" id="UP000007113"/>
    </source>
</evidence>
<dbReference type="EC" id="2.1.2.2" evidence="2"/>
<dbReference type="OrthoDB" id="9802815at2"/>
<dbReference type="Proteomes" id="UP000007113">
    <property type="component" value="Chromosome"/>
</dbReference>
<keyword evidence="7" id="KW-1185">Reference proteome</keyword>
<comment type="pathway">
    <text evidence="1">Purine metabolism; IMP biosynthesis via de novo pathway; N(2)-formyl-N(1)-(5-phospho-D-ribosyl)glycinamide from N(1)-(5-phospho-D-ribosyl)glycinamide (10-formyl THF route): step 1/1.</text>
</comment>
<dbReference type="SUPFAM" id="SSF53328">
    <property type="entry name" value="Formyltransferase"/>
    <property type="match status" value="1"/>
</dbReference>
<dbReference type="Gene3D" id="3.40.50.170">
    <property type="entry name" value="Formyl transferase, N-terminal domain"/>
    <property type="match status" value="1"/>
</dbReference>
<dbReference type="GO" id="GO:0004644">
    <property type="term" value="F:phosphoribosylglycinamide formyltransferase activity"/>
    <property type="evidence" value="ECO:0007669"/>
    <property type="project" value="UniProtKB-EC"/>
</dbReference>
<dbReference type="Pfam" id="PF00551">
    <property type="entry name" value="Formyl_trans_N"/>
    <property type="match status" value="1"/>
</dbReference>
<keyword evidence="3" id="KW-0808">Transferase</keyword>
<evidence type="ECO:0000256" key="4">
    <source>
        <dbReference type="ARBA" id="ARBA00022755"/>
    </source>
</evidence>
<gene>
    <name evidence="6" type="ordered locus">AciX8_1471</name>
</gene>
<dbReference type="KEGG" id="gma:AciX8_1471"/>
<dbReference type="eggNOG" id="COG0299">
    <property type="taxonomic scope" value="Bacteria"/>
</dbReference>
<evidence type="ECO:0000256" key="3">
    <source>
        <dbReference type="ARBA" id="ARBA00022679"/>
    </source>
</evidence>
<dbReference type="GO" id="GO:0006189">
    <property type="term" value="P:'de novo' IMP biosynthetic process"/>
    <property type="evidence" value="ECO:0007669"/>
    <property type="project" value="TreeGrafter"/>
</dbReference>
<evidence type="ECO:0000256" key="1">
    <source>
        <dbReference type="ARBA" id="ARBA00005054"/>
    </source>
</evidence>
<keyword evidence="4" id="KW-0658">Purine biosynthesis</keyword>
<dbReference type="PANTHER" id="PTHR43369:SF2">
    <property type="entry name" value="PHOSPHORIBOSYLGLYCINAMIDE FORMYLTRANSFERASE"/>
    <property type="match status" value="1"/>
</dbReference>
<name>G8P0W6_GRAMM</name>
<dbReference type="STRING" id="682795.AciX8_1471"/>
<feature type="domain" description="Formyl transferase N-terminal" evidence="5">
    <location>
        <begin position="101"/>
        <end position="187"/>
    </location>
</feature>
<reference evidence="6 7" key="1">
    <citation type="submission" date="2011-11" db="EMBL/GenBank/DDBJ databases">
        <title>Complete sequence of Granulicella mallensis MP5ACTX8.</title>
        <authorList>
            <consortium name="US DOE Joint Genome Institute"/>
            <person name="Lucas S."/>
            <person name="Copeland A."/>
            <person name="Lapidus A."/>
            <person name="Cheng J.-F."/>
            <person name="Goodwin L."/>
            <person name="Pitluck S."/>
            <person name="Peters L."/>
            <person name="Lu M."/>
            <person name="Detter J.C."/>
            <person name="Han C."/>
            <person name="Tapia R."/>
            <person name="Land M."/>
            <person name="Hauser L."/>
            <person name="Kyrpides N."/>
            <person name="Ivanova N."/>
            <person name="Mikhailova N."/>
            <person name="Pagani I."/>
            <person name="Rawat S."/>
            <person name="Mannisto M."/>
            <person name="Haggblom M."/>
            <person name="Woyke T."/>
        </authorList>
    </citation>
    <scope>NUCLEOTIDE SEQUENCE [LARGE SCALE GENOMIC DNA]</scope>
    <source>
        <strain evidence="7">ATCC BAA-1857 / DSM 23137 / MP5ACTX8</strain>
    </source>
</reference>
<dbReference type="CDD" id="cd08653">
    <property type="entry name" value="FMT_core_like_3"/>
    <property type="match status" value="1"/>
</dbReference>
<dbReference type="HOGENOM" id="CLU_073809_0_0_0"/>
<dbReference type="AlphaFoldDB" id="G8P0W6"/>
<protein>
    <recommendedName>
        <fullName evidence="2">phosphoribosylglycinamide formyltransferase 1</fullName>
        <ecNumber evidence="2">2.1.2.2</ecNumber>
    </recommendedName>
</protein>
<dbReference type="EMBL" id="CP003130">
    <property type="protein sequence ID" value="AEU35813.1"/>
    <property type="molecule type" value="Genomic_DNA"/>
</dbReference>
<proteinExistence type="predicted"/>
<organism evidence="6 7">
    <name type="scientific">Granulicella mallensis (strain ATCC BAA-1857 / DSM 23137 / MP5ACTX8)</name>
    <dbReference type="NCBI Taxonomy" id="682795"/>
    <lineage>
        <taxon>Bacteria</taxon>
        <taxon>Pseudomonadati</taxon>
        <taxon>Acidobacteriota</taxon>
        <taxon>Terriglobia</taxon>
        <taxon>Terriglobales</taxon>
        <taxon>Acidobacteriaceae</taxon>
        <taxon>Granulicella</taxon>
    </lineage>
</organism>
<evidence type="ECO:0000313" key="6">
    <source>
        <dbReference type="EMBL" id="AEU35813.1"/>
    </source>
</evidence>